<dbReference type="GeneID" id="31360179"/>
<dbReference type="GO" id="GO:0030688">
    <property type="term" value="C:preribosome, small subunit precursor"/>
    <property type="evidence" value="ECO:0007669"/>
    <property type="project" value="InterPro"/>
</dbReference>
<evidence type="ECO:0000313" key="6">
    <source>
        <dbReference type="Proteomes" id="UP000001396"/>
    </source>
</evidence>
<dbReference type="Proteomes" id="UP000001396">
    <property type="component" value="Unassembled WGS sequence"/>
</dbReference>
<dbReference type="STRING" id="670386.D3B8A1"/>
<feature type="compositionally biased region" description="Basic and acidic residues" evidence="4">
    <location>
        <begin position="1"/>
        <end position="10"/>
    </location>
</feature>
<evidence type="ECO:0000313" key="5">
    <source>
        <dbReference type="EMBL" id="EFA82269.1"/>
    </source>
</evidence>
<reference evidence="5 6" key="1">
    <citation type="journal article" date="2011" name="Genome Res.">
        <title>Phylogeny-wide analysis of social amoeba genomes highlights ancient origins for complex intercellular communication.</title>
        <authorList>
            <person name="Heidel A.J."/>
            <person name="Lawal H.M."/>
            <person name="Felder M."/>
            <person name="Schilde C."/>
            <person name="Helps N.R."/>
            <person name="Tunggal B."/>
            <person name="Rivero F."/>
            <person name="John U."/>
            <person name="Schleicher M."/>
            <person name="Eichinger L."/>
            <person name="Platzer M."/>
            <person name="Noegel A.A."/>
            <person name="Schaap P."/>
            <person name="Gloeckner G."/>
        </authorList>
    </citation>
    <scope>NUCLEOTIDE SEQUENCE [LARGE SCALE GENOMIC DNA]</scope>
    <source>
        <strain evidence="6">ATCC 26659 / Pp 5 / PN500</strain>
    </source>
</reference>
<evidence type="ECO:0000256" key="4">
    <source>
        <dbReference type="SAM" id="MobiDB-lite"/>
    </source>
</evidence>
<comment type="subcellular location">
    <subcellularLocation>
        <location evidence="1">Nucleus</location>
        <location evidence="1">Nucleolus</location>
    </subcellularLocation>
</comment>
<dbReference type="PANTHER" id="PTHR31109">
    <property type="entry name" value="PROTEIN FAM207A"/>
    <property type="match status" value="1"/>
</dbReference>
<feature type="region of interest" description="Disordered" evidence="4">
    <location>
        <begin position="1"/>
        <end position="33"/>
    </location>
</feature>
<feature type="compositionally biased region" description="Basic and acidic residues" evidence="4">
    <location>
        <begin position="86"/>
        <end position="97"/>
    </location>
</feature>
<evidence type="ECO:0000256" key="1">
    <source>
        <dbReference type="ARBA" id="ARBA00004604"/>
    </source>
</evidence>
<sequence>MPKITHDRSLHSSAPRPSNKKDVFAKSEKESSFVNVPKAQLDLNILQSNIKPLSGLPLKLNIPESEDMIDRRPQPLAKKEKRKQKKEAFLKKLEPFAKKSTSTTESNKSTSNENRHNNNNNNNSNKSSLNSSEDLMAALLSELSDDDDDENKPKNMGNSGTSTMTTRKKKKIALKEIEQYKNVLAHPSYQSDPFATLKEHLSNSVQIQNEKMAEQNKLRNKQNDIMKKQPLKKKDKKSSKKNPYYDAGNKMDLN</sequence>
<dbReference type="GO" id="GO:0030686">
    <property type="term" value="C:90S preribosome"/>
    <property type="evidence" value="ECO:0007669"/>
    <property type="project" value="InterPro"/>
</dbReference>
<dbReference type="GO" id="GO:0000462">
    <property type="term" value="P:maturation of SSU-rRNA from tricistronic rRNA transcript (SSU-rRNA, 5.8S rRNA, LSU-rRNA)"/>
    <property type="evidence" value="ECO:0007669"/>
    <property type="project" value="InterPro"/>
</dbReference>
<dbReference type="PANTHER" id="PTHR31109:SF2">
    <property type="entry name" value="RIBOSOME BIOGENESIS PROTEIN SLX9 HOMOLOG"/>
    <property type="match status" value="1"/>
</dbReference>
<gene>
    <name evidence="5" type="ORF">PPL_04692</name>
</gene>
<feature type="compositionally biased region" description="Basic and acidic residues" evidence="4">
    <location>
        <begin position="215"/>
        <end position="227"/>
    </location>
</feature>
<feature type="compositionally biased region" description="Basic residues" evidence="4">
    <location>
        <begin position="229"/>
        <end position="240"/>
    </location>
</feature>
<dbReference type="EMBL" id="ADBJ01000020">
    <property type="protein sequence ID" value="EFA82269.1"/>
    <property type="molecule type" value="Genomic_DNA"/>
</dbReference>
<feature type="region of interest" description="Disordered" evidence="4">
    <location>
        <begin position="55"/>
        <end position="170"/>
    </location>
</feature>
<dbReference type="RefSeq" id="XP_020434386.1">
    <property type="nucleotide sequence ID" value="XM_020575591.1"/>
</dbReference>
<accession>D3B8A1</accession>
<evidence type="ECO:0000256" key="3">
    <source>
        <dbReference type="ARBA" id="ARBA00023242"/>
    </source>
</evidence>
<keyword evidence="6" id="KW-1185">Reference proteome</keyword>
<comment type="similarity">
    <text evidence="2">Belongs to the SLX9 family.</text>
</comment>
<dbReference type="InParanoid" id="D3B8A1"/>
<dbReference type="FunCoup" id="D3B8A1">
    <property type="interactions" value="1"/>
</dbReference>
<organism evidence="5 6">
    <name type="scientific">Heterostelium pallidum (strain ATCC 26659 / Pp 5 / PN500)</name>
    <name type="common">Cellular slime mold</name>
    <name type="synonym">Polysphondylium pallidum</name>
    <dbReference type="NCBI Taxonomy" id="670386"/>
    <lineage>
        <taxon>Eukaryota</taxon>
        <taxon>Amoebozoa</taxon>
        <taxon>Evosea</taxon>
        <taxon>Eumycetozoa</taxon>
        <taxon>Dictyostelia</taxon>
        <taxon>Acytosteliales</taxon>
        <taxon>Acytosteliaceae</taxon>
        <taxon>Heterostelium</taxon>
    </lineage>
</organism>
<feature type="compositionally biased region" description="Low complexity" evidence="4">
    <location>
        <begin position="98"/>
        <end position="142"/>
    </location>
</feature>
<dbReference type="GO" id="GO:0005730">
    <property type="term" value="C:nucleolus"/>
    <property type="evidence" value="ECO:0007669"/>
    <property type="project" value="UniProtKB-SubCell"/>
</dbReference>
<feature type="region of interest" description="Disordered" evidence="4">
    <location>
        <begin position="215"/>
        <end position="254"/>
    </location>
</feature>
<dbReference type="OMA" id="ESIPERH"/>
<dbReference type="AlphaFoldDB" id="D3B8A1"/>
<dbReference type="Pfam" id="PF15341">
    <property type="entry name" value="SLX9"/>
    <property type="match status" value="1"/>
</dbReference>
<evidence type="ECO:0008006" key="7">
    <source>
        <dbReference type="Google" id="ProtNLM"/>
    </source>
</evidence>
<dbReference type="InterPro" id="IPR028160">
    <property type="entry name" value="Slx9-like"/>
</dbReference>
<keyword evidence="3" id="KW-0539">Nucleus</keyword>
<proteinExistence type="inferred from homology"/>
<feature type="compositionally biased region" description="Basic and acidic residues" evidence="4">
    <location>
        <begin position="19"/>
        <end position="31"/>
    </location>
</feature>
<evidence type="ECO:0000256" key="2">
    <source>
        <dbReference type="ARBA" id="ARBA00011022"/>
    </source>
</evidence>
<feature type="compositionally biased region" description="Polar residues" evidence="4">
    <location>
        <begin position="156"/>
        <end position="165"/>
    </location>
</feature>
<comment type="caution">
    <text evidence="5">The sequence shown here is derived from an EMBL/GenBank/DDBJ whole genome shotgun (WGS) entry which is preliminary data.</text>
</comment>
<protein>
    <recommendedName>
        <fullName evidence="7">Ribosome biogenesis protein SLX9</fullName>
    </recommendedName>
</protein>
<name>D3B8A1_HETP5</name>